<sequence length="176" mass="19884">MFRYGPSVPWHAADVCCAATTGKVGPYIDHFHMQDGALPHIHESVKALLLQHFTEERVISRFCPNSWLPRSPDPTSCDFGLWAYLKTQVYFGGVAMLNDLKNSITLHVRSLSDDLVLNTLSIALKFYRGMRVVTWSTFLYIVQDTIDNCSSCAISSYLFMFSYLNCFSSPLLNVVV</sequence>
<dbReference type="PANTHER" id="PTHR47326:SF1">
    <property type="entry name" value="HTH PSQ-TYPE DOMAIN-CONTAINING PROTEIN"/>
    <property type="match status" value="1"/>
</dbReference>
<evidence type="ECO:0000313" key="2">
    <source>
        <dbReference type="Proteomes" id="UP000887159"/>
    </source>
</evidence>
<evidence type="ECO:0000313" key="1">
    <source>
        <dbReference type="EMBL" id="GFY31773.1"/>
    </source>
</evidence>
<dbReference type="Proteomes" id="UP000887159">
    <property type="component" value="Unassembled WGS sequence"/>
</dbReference>
<organism evidence="1 2">
    <name type="scientific">Trichonephila clavipes</name>
    <name type="common">Golden silk orbweaver</name>
    <name type="synonym">Nephila clavipes</name>
    <dbReference type="NCBI Taxonomy" id="2585209"/>
    <lineage>
        <taxon>Eukaryota</taxon>
        <taxon>Metazoa</taxon>
        <taxon>Ecdysozoa</taxon>
        <taxon>Arthropoda</taxon>
        <taxon>Chelicerata</taxon>
        <taxon>Arachnida</taxon>
        <taxon>Araneae</taxon>
        <taxon>Araneomorphae</taxon>
        <taxon>Entelegynae</taxon>
        <taxon>Araneoidea</taxon>
        <taxon>Nephilidae</taxon>
        <taxon>Trichonephila</taxon>
    </lineage>
</organism>
<dbReference type="AlphaFoldDB" id="A0A8X7BHV5"/>
<dbReference type="PANTHER" id="PTHR47326">
    <property type="entry name" value="TRANSPOSABLE ELEMENT TC3 TRANSPOSASE-LIKE PROTEIN"/>
    <property type="match status" value="1"/>
</dbReference>
<dbReference type="GO" id="GO:0003676">
    <property type="term" value="F:nucleic acid binding"/>
    <property type="evidence" value="ECO:0007669"/>
    <property type="project" value="InterPro"/>
</dbReference>
<accession>A0A8X7BHV5</accession>
<reference evidence="1" key="1">
    <citation type="submission" date="2020-08" db="EMBL/GenBank/DDBJ databases">
        <title>Multicomponent nature underlies the extraordinary mechanical properties of spider dragline silk.</title>
        <authorList>
            <person name="Kono N."/>
            <person name="Nakamura H."/>
            <person name="Mori M."/>
            <person name="Yoshida Y."/>
            <person name="Ohtoshi R."/>
            <person name="Malay A.D."/>
            <person name="Moran D.A.P."/>
            <person name="Tomita M."/>
            <person name="Numata K."/>
            <person name="Arakawa K."/>
        </authorList>
    </citation>
    <scope>NUCLEOTIDE SEQUENCE</scope>
</reference>
<protein>
    <submittedName>
        <fullName evidence="1">Uncharacterized protein</fullName>
    </submittedName>
</protein>
<dbReference type="Gene3D" id="3.30.420.10">
    <property type="entry name" value="Ribonuclease H-like superfamily/Ribonuclease H"/>
    <property type="match status" value="1"/>
</dbReference>
<keyword evidence="2" id="KW-1185">Reference proteome</keyword>
<gene>
    <name evidence="1" type="primary">AVEN_131084_1</name>
    <name evidence="1" type="ORF">TNCV_4200821</name>
</gene>
<comment type="caution">
    <text evidence="1">The sequence shown here is derived from an EMBL/GenBank/DDBJ whole genome shotgun (WGS) entry which is preliminary data.</text>
</comment>
<name>A0A8X7BHV5_TRICX</name>
<dbReference type="InterPro" id="IPR036397">
    <property type="entry name" value="RNaseH_sf"/>
</dbReference>
<dbReference type="EMBL" id="BMAU01021400">
    <property type="protein sequence ID" value="GFY31773.1"/>
    <property type="molecule type" value="Genomic_DNA"/>
</dbReference>
<proteinExistence type="predicted"/>